<dbReference type="Proteomes" id="UP001557484">
    <property type="component" value="Unassembled WGS sequence"/>
</dbReference>
<keyword evidence="2" id="KW-0808">Transferase</keyword>
<dbReference type="InterPro" id="IPR029063">
    <property type="entry name" value="SAM-dependent_MTases_sf"/>
</dbReference>
<dbReference type="InterPro" id="IPR052356">
    <property type="entry name" value="Thiol_S-MT"/>
</dbReference>
<dbReference type="Gene3D" id="3.40.50.150">
    <property type="entry name" value="Vaccinia Virus protein VP39"/>
    <property type="match status" value="1"/>
</dbReference>
<dbReference type="GO" id="GO:0032259">
    <property type="term" value="P:methylation"/>
    <property type="evidence" value="ECO:0007669"/>
    <property type="project" value="UniProtKB-KW"/>
</dbReference>
<organism evidence="2 3">
    <name type="scientific">Zhongshania arctica</name>
    <dbReference type="NCBI Taxonomy" id="3238302"/>
    <lineage>
        <taxon>Bacteria</taxon>
        <taxon>Pseudomonadati</taxon>
        <taxon>Pseudomonadota</taxon>
        <taxon>Gammaproteobacteria</taxon>
        <taxon>Cellvibrionales</taxon>
        <taxon>Spongiibacteraceae</taxon>
        <taxon>Zhongshania</taxon>
    </lineage>
</organism>
<dbReference type="SUPFAM" id="SSF53335">
    <property type="entry name" value="S-adenosyl-L-methionine-dependent methyltransferases"/>
    <property type="match status" value="1"/>
</dbReference>
<dbReference type="EMBL" id="JBFRYB010000001">
    <property type="protein sequence ID" value="MEX1664083.1"/>
    <property type="molecule type" value="Genomic_DNA"/>
</dbReference>
<keyword evidence="3" id="KW-1185">Reference proteome</keyword>
<dbReference type="CDD" id="cd02440">
    <property type="entry name" value="AdoMet_MTases"/>
    <property type="match status" value="1"/>
</dbReference>
<proteinExistence type="predicted"/>
<dbReference type="EC" id="2.1.1.-" evidence="2"/>
<evidence type="ECO:0000313" key="2">
    <source>
        <dbReference type="EMBL" id="MEX1664083.1"/>
    </source>
</evidence>
<accession>A0ABV3TR63</accession>
<evidence type="ECO:0000259" key="1">
    <source>
        <dbReference type="Pfam" id="PF08241"/>
    </source>
</evidence>
<dbReference type="RefSeq" id="WP_368374209.1">
    <property type="nucleotide sequence ID" value="NZ_JBFRYB010000001.1"/>
</dbReference>
<sequence>MGFYDNKILPIIIDKACSMSSIMGLREKIVPQAKGIVLEVGMGSGINLALYNPDIIDFVWGLEPSHGMRKKAQSNLDKSPVTVKWLDLPGEEIPLDDNSVDTVLLTYTLCTIPDWQRALEQMHRVLKPNGKLLFCEHGLAESSAVQNWQNRVTPVWKKIAGGCHLNRPIAESITSCGFTINKLETCYAVGVPKIAGYMYYGEAVKS</sequence>
<dbReference type="PANTHER" id="PTHR45036">
    <property type="entry name" value="METHYLTRANSFERASE LIKE 7B"/>
    <property type="match status" value="1"/>
</dbReference>
<feature type="domain" description="Methyltransferase type 11" evidence="1">
    <location>
        <begin position="38"/>
        <end position="134"/>
    </location>
</feature>
<dbReference type="PANTHER" id="PTHR45036:SF1">
    <property type="entry name" value="METHYLTRANSFERASE LIKE 7A"/>
    <property type="match status" value="1"/>
</dbReference>
<evidence type="ECO:0000313" key="3">
    <source>
        <dbReference type="Proteomes" id="UP001557484"/>
    </source>
</evidence>
<dbReference type="InterPro" id="IPR013216">
    <property type="entry name" value="Methyltransf_11"/>
</dbReference>
<keyword evidence="2" id="KW-0489">Methyltransferase</keyword>
<dbReference type="Pfam" id="PF08241">
    <property type="entry name" value="Methyltransf_11"/>
    <property type="match status" value="1"/>
</dbReference>
<protein>
    <submittedName>
        <fullName evidence="2">Class I SAM-dependent methyltransferase</fullName>
        <ecNumber evidence="2">2.1.1.-</ecNumber>
    </submittedName>
</protein>
<comment type="caution">
    <text evidence="2">The sequence shown here is derived from an EMBL/GenBank/DDBJ whole genome shotgun (WGS) entry which is preliminary data.</text>
</comment>
<name>A0ABV3TR63_9GAMM</name>
<gene>
    <name evidence="2" type="ORF">AB4875_01220</name>
</gene>
<reference evidence="2 3" key="1">
    <citation type="journal article" date="2011" name="Int. J. Syst. Evol. Microbiol.">
        <title>Zhongshania antarctica gen. nov., sp. nov. and Zhongshania guokunii sp. nov., gammaproteobacteria respectively isolated from coastal attached (fast) ice and surface seawater of the Antarctic.</title>
        <authorList>
            <person name="Li H.J."/>
            <person name="Zhang X.Y."/>
            <person name="Chen C.X."/>
            <person name="Zhang Y.J."/>
            <person name="Gao Z.M."/>
            <person name="Yu Y."/>
            <person name="Chen X.L."/>
            <person name="Chen B."/>
            <person name="Zhang Y.Z."/>
        </authorList>
    </citation>
    <scope>NUCLEOTIDE SEQUENCE [LARGE SCALE GENOMIC DNA]</scope>
    <source>
        <strain evidence="2 3">R06B22</strain>
    </source>
</reference>
<dbReference type="GO" id="GO:0008168">
    <property type="term" value="F:methyltransferase activity"/>
    <property type="evidence" value="ECO:0007669"/>
    <property type="project" value="UniProtKB-KW"/>
</dbReference>